<evidence type="ECO:0000313" key="2">
    <source>
        <dbReference type="Proteomes" id="UP000221734"/>
    </source>
</evidence>
<protein>
    <submittedName>
        <fullName evidence="1">Uncharacterized protein</fullName>
    </submittedName>
</protein>
<organism evidence="1 2">
    <name type="scientific">Kuenenia stuttgartiensis</name>
    <dbReference type="NCBI Taxonomy" id="174633"/>
    <lineage>
        <taxon>Bacteria</taxon>
        <taxon>Pseudomonadati</taxon>
        <taxon>Planctomycetota</taxon>
        <taxon>Candidatus Brocadiia</taxon>
        <taxon>Candidatus Brocadiales</taxon>
        <taxon>Candidatus Brocadiaceae</taxon>
        <taxon>Candidatus Kuenenia</taxon>
    </lineage>
</organism>
<proteinExistence type="predicted"/>
<dbReference type="EMBL" id="LT934425">
    <property type="protein sequence ID" value="SOH04760.1"/>
    <property type="molecule type" value="Genomic_DNA"/>
</dbReference>
<name>A0A2C9CGE1_KUEST</name>
<keyword evidence="2" id="KW-1185">Reference proteome</keyword>
<accession>A0A2C9CGE1</accession>
<dbReference type="Proteomes" id="UP000221734">
    <property type="component" value="Chromosome Kuenenia_stuttgartiensis_MBR1"/>
</dbReference>
<sequence>MQAIINMAFGVSIKYIFLNKEVLYILSRPSLINLMEGCFASELQTLVHVRVFNALTQLVVSGRVLREQIAGEYLYISKVLGTDQLARRKQSIMLCACKEENVLIPGFGSEAVTDCLQTFLSYT</sequence>
<dbReference type="AlphaFoldDB" id="A0A2C9CGE1"/>
<reference evidence="2" key="1">
    <citation type="submission" date="2017-10" db="EMBL/GenBank/DDBJ databases">
        <authorList>
            <person name="Frank J."/>
        </authorList>
    </citation>
    <scope>NUCLEOTIDE SEQUENCE [LARGE SCALE GENOMIC DNA]</scope>
</reference>
<gene>
    <name evidence="1" type="ORF">KSMBR1_2265</name>
</gene>
<dbReference type="KEGG" id="kst:KSMBR1_2265"/>
<evidence type="ECO:0000313" key="1">
    <source>
        <dbReference type="EMBL" id="SOH04760.1"/>
    </source>
</evidence>